<dbReference type="Gene3D" id="3.40.630.30">
    <property type="match status" value="1"/>
</dbReference>
<feature type="domain" description="N-acetyltransferase" evidence="3">
    <location>
        <begin position="3"/>
        <end position="152"/>
    </location>
</feature>
<dbReference type="Proteomes" id="UP000019678">
    <property type="component" value="Unassembled WGS sequence"/>
</dbReference>
<dbReference type="RefSeq" id="WP_044239934.1">
    <property type="nucleotide sequence ID" value="NZ_ASRX01000016.1"/>
</dbReference>
<proteinExistence type="predicted"/>
<dbReference type="PANTHER" id="PTHR43800:SF1">
    <property type="entry name" value="PEPTIDYL-LYSINE N-ACETYLTRANSFERASE YJAB"/>
    <property type="match status" value="1"/>
</dbReference>
<dbReference type="SUPFAM" id="SSF55729">
    <property type="entry name" value="Acyl-CoA N-acyltransferases (Nat)"/>
    <property type="match status" value="1"/>
</dbReference>
<evidence type="ECO:0000313" key="4">
    <source>
        <dbReference type="EMBL" id="EYF06361.1"/>
    </source>
</evidence>
<name>A0A017TCK3_9BACT</name>
<dbReference type="PROSITE" id="PS51186">
    <property type="entry name" value="GNAT"/>
    <property type="match status" value="1"/>
</dbReference>
<dbReference type="PANTHER" id="PTHR43800">
    <property type="entry name" value="PEPTIDYL-LYSINE N-ACETYLTRANSFERASE YJAB"/>
    <property type="match status" value="1"/>
</dbReference>
<dbReference type="InterPro" id="IPR016181">
    <property type="entry name" value="Acyl_CoA_acyltransferase"/>
</dbReference>
<evidence type="ECO:0000259" key="3">
    <source>
        <dbReference type="PROSITE" id="PS51186"/>
    </source>
</evidence>
<dbReference type="GO" id="GO:0016747">
    <property type="term" value="F:acyltransferase activity, transferring groups other than amino-acyl groups"/>
    <property type="evidence" value="ECO:0007669"/>
    <property type="project" value="InterPro"/>
</dbReference>
<organism evidence="4 5">
    <name type="scientific">Chondromyces apiculatus DSM 436</name>
    <dbReference type="NCBI Taxonomy" id="1192034"/>
    <lineage>
        <taxon>Bacteria</taxon>
        <taxon>Pseudomonadati</taxon>
        <taxon>Myxococcota</taxon>
        <taxon>Polyangia</taxon>
        <taxon>Polyangiales</taxon>
        <taxon>Polyangiaceae</taxon>
        <taxon>Chondromyces</taxon>
    </lineage>
</organism>
<keyword evidence="1 4" id="KW-0808">Transferase</keyword>
<protein>
    <submittedName>
        <fullName evidence="4">GCN5-related N-acetyltransferase</fullName>
    </submittedName>
</protein>
<keyword evidence="5" id="KW-1185">Reference proteome</keyword>
<dbReference type="OrthoDB" id="572496at2"/>
<evidence type="ECO:0000313" key="5">
    <source>
        <dbReference type="Proteomes" id="UP000019678"/>
    </source>
</evidence>
<dbReference type="EMBL" id="ASRX01000016">
    <property type="protein sequence ID" value="EYF06361.1"/>
    <property type="molecule type" value="Genomic_DNA"/>
</dbReference>
<dbReference type="CDD" id="cd04301">
    <property type="entry name" value="NAT_SF"/>
    <property type="match status" value="1"/>
</dbReference>
<sequence length="172" mass="18976">MRWTVRLTQEHDYQKLPAVERDAGKRFHEVGLSQVAEDAPAPVESHARAAAKGLHWVAVDEADEPVGFAMAARTPPWLYLAEVSITTGAAGHGIGRALIAQVQATAMRERSQGVVLRTFADVPWNGPYYARLGFAPLDDASIPAVLADMPRKERERGMDPDTRLFMVWFPKG</sequence>
<dbReference type="eggNOG" id="COG0456">
    <property type="taxonomic scope" value="Bacteria"/>
</dbReference>
<accession>A0A017TCK3</accession>
<reference evidence="4 5" key="1">
    <citation type="submission" date="2013-05" db="EMBL/GenBank/DDBJ databases">
        <title>Genome assembly of Chondromyces apiculatus DSM 436.</title>
        <authorList>
            <person name="Sharma G."/>
            <person name="Khatri I."/>
            <person name="Kaur C."/>
            <person name="Mayilraj S."/>
            <person name="Subramanian S."/>
        </authorList>
    </citation>
    <scope>NUCLEOTIDE SEQUENCE [LARGE SCALE GENOMIC DNA]</scope>
    <source>
        <strain evidence="4 5">DSM 436</strain>
    </source>
</reference>
<keyword evidence="2" id="KW-0012">Acyltransferase</keyword>
<dbReference type="AlphaFoldDB" id="A0A017TCK3"/>
<dbReference type="Pfam" id="PF13508">
    <property type="entry name" value="Acetyltransf_7"/>
    <property type="match status" value="1"/>
</dbReference>
<evidence type="ECO:0000256" key="2">
    <source>
        <dbReference type="ARBA" id="ARBA00023315"/>
    </source>
</evidence>
<comment type="caution">
    <text evidence="4">The sequence shown here is derived from an EMBL/GenBank/DDBJ whole genome shotgun (WGS) entry which is preliminary data.</text>
</comment>
<evidence type="ECO:0000256" key="1">
    <source>
        <dbReference type="ARBA" id="ARBA00022679"/>
    </source>
</evidence>
<dbReference type="STRING" id="1192034.CAP_1891"/>
<dbReference type="InterPro" id="IPR000182">
    <property type="entry name" value="GNAT_dom"/>
</dbReference>
<gene>
    <name evidence="4" type="ORF">CAP_1891</name>
</gene>